<name>A0A8U0LN04_BIFLI</name>
<accession>A0A8U0LN04</accession>
<dbReference type="Proteomes" id="UP000494246">
    <property type="component" value="Unassembled WGS sequence"/>
</dbReference>
<dbReference type="RefSeq" id="WP_174773277.1">
    <property type="nucleotide sequence ID" value="NZ_CABWKH010000027.1"/>
</dbReference>
<evidence type="ECO:0000313" key="1">
    <source>
        <dbReference type="EMBL" id="VWQ38469.1"/>
    </source>
</evidence>
<reference evidence="1 2" key="1">
    <citation type="submission" date="2019-10" db="EMBL/GenBank/DDBJ databases">
        <authorList>
            <consortium name="Melissa Lawson"/>
            <person name="O'neill I."/>
        </authorList>
    </citation>
    <scope>NUCLEOTIDE SEQUENCE [LARGE SCALE GENOMIC DNA]</scope>
    <source>
        <strain evidence="1">LH_23</strain>
    </source>
</reference>
<protein>
    <submittedName>
        <fullName evidence="1">Uncharacterized protein</fullName>
    </submittedName>
</protein>
<dbReference type="EMBL" id="CABWKH010000027">
    <property type="protein sequence ID" value="VWQ38469.1"/>
    <property type="molecule type" value="Genomic_DNA"/>
</dbReference>
<proteinExistence type="predicted"/>
<sequence>MSYITNLYTDPSCRRNLSTWSNGSGVNVEHIDGHFRYTNTGNNSWSIIDWDSWRELMRLGRVVVIAYTATDGLRVGLESGTPLASGTTDSGSTWQASKINVDGHRSVYCQGSGSLLLEAMAVYEADEWPTVQQLLPRFPLFTGSSMPLN</sequence>
<comment type="caution">
    <text evidence="1">The sequence shown here is derived from an EMBL/GenBank/DDBJ whole genome shotgun (WGS) entry which is preliminary data.</text>
</comment>
<evidence type="ECO:0000313" key="2">
    <source>
        <dbReference type="Proteomes" id="UP000494246"/>
    </source>
</evidence>
<dbReference type="AlphaFoldDB" id="A0A8U0LN04"/>
<gene>
    <name evidence="1" type="ORF">BIFLH23_02124</name>
</gene>
<organism evidence="1 2">
    <name type="scientific">Bifidobacterium longum subsp. infantis</name>
    <dbReference type="NCBI Taxonomy" id="1682"/>
    <lineage>
        <taxon>Bacteria</taxon>
        <taxon>Bacillati</taxon>
        <taxon>Actinomycetota</taxon>
        <taxon>Actinomycetes</taxon>
        <taxon>Bifidobacteriales</taxon>
        <taxon>Bifidobacteriaceae</taxon>
        <taxon>Bifidobacterium</taxon>
    </lineage>
</organism>